<dbReference type="CDD" id="cd00170">
    <property type="entry name" value="SEC14"/>
    <property type="match status" value="2"/>
</dbReference>
<reference evidence="2" key="1">
    <citation type="submission" date="2020-08" db="EMBL/GenBank/DDBJ databases">
        <title>Multicomponent nature underlies the extraordinary mechanical properties of spider dragline silk.</title>
        <authorList>
            <person name="Kono N."/>
            <person name="Nakamura H."/>
            <person name="Mori M."/>
            <person name="Yoshida Y."/>
            <person name="Ohtoshi R."/>
            <person name="Malay A.D."/>
            <person name="Moran D.A.P."/>
            <person name="Tomita M."/>
            <person name="Numata K."/>
            <person name="Arakawa K."/>
        </authorList>
    </citation>
    <scope>NUCLEOTIDE SEQUENCE</scope>
</reference>
<evidence type="ECO:0000313" key="3">
    <source>
        <dbReference type="Proteomes" id="UP000887013"/>
    </source>
</evidence>
<proteinExistence type="predicted"/>
<dbReference type="InterPro" id="IPR001251">
    <property type="entry name" value="CRAL-TRIO_dom"/>
</dbReference>
<evidence type="ECO:0000259" key="1">
    <source>
        <dbReference type="PROSITE" id="PS50191"/>
    </source>
</evidence>
<feature type="domain" description="CRAL-TRIO" evidence="1">
    <location>
        <begin position="377"/>
        <end position="541"/>
    </location>
</feature>
<dbReference type="Pfam" id="PF00650">
    <property type="entry name" value="CRAL_TRIO"/>
    <property type="match status" value="2"/>
</dbReference>
<dbReference type="PANTHER" id="PTHR10174:SF208">
    <property type="entry name" value="CRAL-TRIO DOMAIN-CONTAINING PROTEIN DDB_G0278031"/>
    <property type="match status" value="1"/>
</dbReference>
<dbReference type="Proteomes" id="UP000887013">
    <property type="component" value="Unassembled WGS sequence"/>
</dbReference>
<dbReference type="Gene3D" id="3.40.525.10">
    <property type="entry name" value="CRAL-TRIO lipid binding domain"/>
    <property type="match status" value="2"/>
</dbReference>
<dbReference type="PROSITE" id="PS50191">
    <property type="entry name" value="CRAL_TRIO"/>
    <property type="match status" value="2"/>
</dbReference>
<sequence>MSSSSSKLIQESNEILPFEMKHLPDFVQKKLEKELKETPEKRRKSLLELKKMLDDEQFTGGIHFHEDFLTQYLRRTKYDTQKAFYYLRSLLLLRKKEKTLYDGIPDEFFLTKDSLKCFLLLPKRCPEGCTVIIFQYGKYNPNEMPVEVFKQTIMMLFMQILRDPMTQINGFKFIHDFQGTTLLHLRQCTPSNLYLFYHSAIHCFPGRYKEIHIINESSLVKPCWTIIKAFLSEKIRNRVYFHSSTEKLFDYFPRSILPTEYGGDLKENKVEDWLRRANADHKHHGVVVQMGDHKTTVHTVEGLKFNKINTARNEICRVQFGRKSFTEEQLASGIDFHEDFLTQYLRRSKYDIQKTFSLMRGMLLLRKKDSFLFDGLPDELFVTKNSLKFLHLLPVRCPEGCTVLIFQYAKYDPKELSQEDYMRMIVMMYLQILRDPMTQINGIKFIHDFQGSTLLHLRQCTPSNLYLVYNITLHCVPARYKEVHVINESSLFKPCWTFIKPFLSEKIRNRVYFHSNTEKLFDHFPRAILPTEYGGELRYDNMEEWSRKANADHKHHGVTGQPNYY</sequence>
<dbReference type="GO" id="GO:0016020">
    <property type="term" value="C:membrane"/>
    <property type="evidence" value="ECO:0007669"/>
    <property type="project" value="TreeGrafter"/>
</dbReference>
<gene>
    <name evidence="2" type="primary">TTPA</name>
    <name evidence="2" type="ORF">NPIL_5671</name>
</gene>
<protein>
    <submittedName>
        <fullName evidence="2">Alpha-tocopherol transfer protein</fullName>
    </submittedName>
</protein>
<dbReference type="Gene3D" id="1.10.8.20">
    <property type="entry name" value="N-terminal domain of phosphatidylinositol transfer protein sec14p"/>
    <property type="match status" value="1"/>
</dbReference>
<dbReference type="OrthoDB" id="6419400at2759"/>
<dbReference type="SMART" id="SM00516">
    <property type="entry name" value="SEC14"/>
    <property type="match status" value="2"/>
</dbReference>
<dbReference type="GO" id="GO:1902936">
    <property type="term" value="F:phosphatidylinositol bisphosphate binding"/>
    <property type="evidence" value="ECO:0007669"/>
    <property type="project" value="TreeGrafter"/>
</dbReference>
<dbReference type="PANTHER" id="PTHR10174">
    <property type="entry name" value="ALPHA-TOCOPHEROL TRANSFER PROTEIN-RELATED"/>
    <property type="match status" value="1"/>
</dbReference>
<dbReference type="PRINTS" id="PR00180">
    <property type="entry name" value="CRETINALDHBP"/>
</dbReference>
<keyword evidence="3" id="KW-1185">Reference proteome</keyword>
<dbReference type="Gene3D" id="1.20.5.1200">
    <property type="entry name" value="Alpha-tocopherol transfer"/>
    <property type="match status" value="2"/>
</dbReference>
<dbReference type="InterPro" id="IPR036865">
    <property type="entry name" value="CRAL-TRIO_dom_sf"/>
</dbReference>
<name>A0A8X6Q6K9_NEPPI</name>
<dbReference type="InterPro" id="IPR036273">
    <property type="entry name" value="CRAL/TRIO_N_dom_sf"/>
</dbReference>
<dbReference type="SUPFAM" id="SSF52087">
    <property type="entry name" value="CRAL/TRIO domain"/>
    <property type="match status" value="2"/>
</dbReference>
<organism evidence="2 3">
    <name type="scientific">Nephila pilipes</name>
    <name type="common">Giant wood spider</name>
    <name type="synonym">Nephila maculata</name>
    <dbReference type="NCBI Taxonomy" id="299642"/>
    <lineage>
        <taxon>Eukaryota</taxon>
        <taxon>Metazoa</taxon>
        <taxon>Ecdysozoa</taxon>
        <taxon>Arthropoda</taxon>
        <taxon>Chelicerata</taxon>
        <taxon>Arachnida</taxon>
        <taxon>Araneae</taxon>
        <taxon>Araneomorphae</taxon>
        <taxon>Entelegynae</taxon>
        <taxon>Araneoidea</taxon>
        <taxon>Nephilidae</taxon>
        <taxon>Nephila</taxon>
    </lineage>
</organism>
<dbReference type="AlphaFoldDB" id="A0A8X6Q6K9"/>
<dbReference type="EMBL" id="BMAW01075763">
    <property type="protein sequence ID" value="GFT98389.1"/>
    <property type="molecule type" value="Genomic_DNA"/>
</dbReference>
<accession>A0A8X6Q6K9</accession>
<comment type="caution">
    <text evidence="2">The sequence shown here is derived from an EMBL/GenBank/DDBJ whole genome shotgun (WGS) entry which is preliminary data.</text>
</comment>
<feature type="domain" description="CRAL-TRIO" evidence="1">
    <location>
        <begin position="126"/>
        <end position="269"/>
    </location>
</feature>
<dbReference type="SUPFAM" id="SSF46938">
    <property type="entry name" value="CRAL/TRIO N-terminal domain"/>
    <property type="match status" value="1"/>
</dbReference>
<evidence type="ECO:0000313" key="2">
    <source>
        <dbReference type="EMBL" id="GFT98389.1"/>
    </source>
</evidence>